<accession>A0A368KG03</accession>
<gene>
    <name evidence="1" type="ORF">DEO45_03520</name>
</gene>
<evidence type="ECO:0000313" key="2">
    <source>
        <dbReference type="Proteomes" id="UP000252387"/>
    </source>
</evidence>
<sequence length="62" mass="6526">MLGTGAKAVATVCSTDGIARLIHEPNLFARRGAGLRLSKFVSDELLFTPSMGLTLSCCALQD</sequence>
<organism evidence="1 2">
    <name type="scientific">Rhodanobacter denitrificans</name>
    <dbReference type="NCBI Taxonomy" id="666685"/>
    <lineage>
        <taxon>Bacteria</taxon>
        <taxon>Pseudomonadati</taxon>
        <taxon>Pseudomonadota</taxon>
        <taxon>Gammaproteobacteria</taxon>
        <taxon>Lysobacterales</taxon>
        <taxon>Rhodanobacteraceae</taxon>
        <taxon>Rhodanobacter</taxon>
    </lineage>
</organism>
<protein>
    <submittedName>
        <fullName evidence="1">Uncharacterized protein</fullName>
    </submittedName>
</protein>
<proteinExistence type="predicted"/>
<dbReference type="AlphaFoldDB" id="A0A368KG03"/>
<evidence type="ECO:0000313" key="1">
    <source>
        <dbReference type="EMBL" id="RCS30841.1"/>
    </source>
</evidence>
<dbReference type="Proteomes" id="UP000252387">
    <property type="component" value="Unassembled WGS sequence"/>
</dbReference>
<dbReference type="EMBL" id="QFWQ01000003">
    <property type="protein sequence ID" value="RCS30841.1"/>
    <property type="molecule type" value="Genomic_DNA"/>
</dbReference>
<name>A0A368KG03_9GAMM</name>
<reference evidence="1 2" key="1">
    <citation type="submission" date="2018-05" db="EMBL/GenBank/DDBJ databases">
        <title>Draft genome sequence of Rhodanobacter denitrificans Yn1 isolated from gold copper mine.</title>
        <authorList>
            <person name="Yang N."/>
            <person name="Mazhar H.S."/>
            <person name="Rensing C."/>
        </authorList>
    </citation>
    <scope>NUCLEOTIDE SEQUENCE [LARGE SCALE GENOMIC DNA]</scope>
    <source>
        <strain evidence="1 2">Yn1</strain>
    </source>
</reference>
<keyword evidence="2" id="KW-1185">Reference proteome</keyword>
<comment type="caution">
    <text evidence="1">The sequence shown here is derived from an EMBL/GenBank/DDBJ whole genome shotgun (WGS) entry which is preliminary data.</text>
</comment>